<feature type="compositionally biased region" description="Polar residues" evidence="8">
    <location>
        <begin position="1550"/>
        <end position="1560"/>
    </location>
</feature>
<dbReference type="GO" id="GO:0016887">
    <property type="term" value="F:ATP hydrolysis activity"/>
    <property type="evidence" value="ECO:0007669"/>
    <property type="project" value="InterPro"/>
</dbReference>
<keyword evidence="2" id="KW-0813">Transport</keyword>
<dbReference type="Pfam" id="PF06472">
    <property type="entry name" value="ABC_membrane_2"/>
    <property type="match status" value="1"/>
</dbReference>
<dbReference type="Gene3D" id="3.40.50.300">
    <property type="entry name" value="P-loop containing nucleotide triphosphate hydrolases"/>
    <property type="match status" value="1"/>
</dbReference>
<dbReference type="GO" id="GO:0005524">
    <property type="term" value="F:ATP binding"/>
    <property type="evidence" value="ECO:0007669"/>
    <property type="project" value="UniProtKB-KW"/>
</dbReference>
<feature type="compositionally biased region" description="Low complexity" evidence="8">
    <location>
        <begin position="354"/>
        <end position="364"/>
    </location>
</feature>
<dbReference type="GO" id="GO:0140359">
    <property type="term" value="F:ABC-type transporter activity"/>
    <property type="evidence" value="ECO:0007669"/>
    <property type="project" value="InterPro"/>
</dbReference>
<dbReference type="InterPro" id="IPR003593">
    <property type="entry name" value="AAA+_ATPase"/>
</dbReference>
<feature type="region of interest" description="Disordered" evidence="8">
    <location>
        <begin position="419"/>
        <end position="503"/>
    </location>
</feature>
<evidence type="ECO:0000256" key="2">
    <source>
        <dbReference type="ARBA" id="ARBA00022448"/>
    </source>
</evidence>
<evidence type="ECO:0000259" key="10">
    <source>
        <dbReference type="PROSITE" id="PS50893"/>
    </source>
</evidence>
<reference evidence="12" key="2">
    <citation type="submission" date="2011-03" db="EMBL/GenBank/DDBJ databases">
        <title>Comparative genomics and transcriptomics of Neospora caninum and Toxoplasma gondii.</title>
        <authorList>
            <person name="Reid A.J."/>
            <person name="Sohal A."/>
            <person name="Harris D."/>
            <person name="Quail M."/>
            <person name="Sanders M."/>
            <person name="Berriman M."/>
            <person name="Wastling J.M."/>
            <person name="Pain A."/>
        </authorList>
    </citation>
    <scope>NUCLEOTIDE SEQUENCE</scope>
    <source>
        <strain evidence="12">Liverpool</strain>
    </source>
</reference>
<keyword evidence="14" id="KW-1185">Reference proteome</keyword>
<feature type="compositionally biased region" description="Basic and acidic residues" evidence="8">
    <location>
        <begin position="1466"/>
        <end position="1476"/>
    </location>
</feature>
<evidence type="ECO:0000313" key="12">
    <source>
        <dbReference type="EMBL" id="CBZ55317.1"/>
    </source>
</evidence>
<dbReference type="Gene3D" id="1.20.1560.10">
    <property type="entry name" value="ABC transporter type 1, transmembrane domain"/>
    <property type="match status" value="1"/>
</dbReference>
<dbReference type="GO" id="GO:0015910">
    <property type="term" value="P:long-chain fatty acid import into peroxisome"/>
    <property type="evidence" value="ECO:0007669"/>
    <property type="project" value="TreeGrafter"/>
</dbReference>
<feature type="transmembrane region" description="Helical" evidence="9">
    <location>
        <begin position="743"/>
        <end position="763"/>
    </location>
</feature>
<dbReference type="InterPro" id="IPR003439">
    <property type="entry name" value="ABC_transporter-like_ATP-bd"/>
</dbReference>
<dbReference type="InterPro" id="IPR017871">
    <property type="entry name" value="ABC_transporter-like_CS"/>
</dbReference>
<evidence type="ECO:0000259" key="11">
    <source>
        <dbReference type="PROSITE" id="PS50929"/>
    </source>
</evidence>
<dbReference type="VEuPathDB" id="ToxoDB:NCLIV_057400"/>
<evidence type="ECO:0000256" key="4">
    <source>
        <dbReference type="ARBA" id="ARBA00022741"/>
    </source>
</evidence>
<dbReference type="GO" id="GO:0006635">
    <property type="term" value="P:fatty acid beta-oxidation"/>
    <property type="evidence" value="ECO:0007669"/>
    <property type="project" value="TreeGrafter"/>
</dbReference>
<dbReference type="PANTHER" id="PTHR11384:SF67">
    <property type="entry name" value="ATP-BINDING CASSETTE SUB-FAMILY D MEMBER 1"/>
    <property type="match status" value="1"/>
</dbReference>
<evidence type="ECO:0000256" key="9">
    <source>
        <dbReference type="SAM" id="Phobius"/>
    </source>
</evidence>
<feature type="compositionally biased region" description="Polar residues" evidence="8">
    <location>
        <begin position="427"/>
        <end position="445"/>
    </location>
</feature>
<feature type="region of interest" description="Disordered" evidence="8">
    <location>
        <begin position="1658"/>
        <end position="1683"/>
    </location>
</feature>
<feature type="region of interest" description="Disordered" evidence="8">
    <location>
        <begin position="1288"/>
        <end position="1315"/>
    </location>
</feature>
<dbReference type="OMA" id="TARMHEL"/>
<keyword evidence="3 9" id="KW-0812">Transmembrane</keyword>
<dbReference type="eggNOG" id="KOG0060">
    <property type="taxonomic scope" value="Eukaryota"/>
</dbReference>
<evidence type="ECO:0000313" key="14">
    <source>
        <dbReference type="Proteomes" id="UP000007494"/>
    </source>
</evidence>
<feature type="compositionally biased region" description="Basic and acidic residues" evidence="8">
    <location>
        <begin position="77"/>
        <end position="88"/>
    </location>
</feature>
<dbReference type="PROSITE" id="PS50893">
    <property type="entry name" value="ABC_TRANSPORTER_2"/>
    <property type="match status" value="1"/>
</dbReference>
<dbReference type="GO" id="GO:0005324">
    <property type="term" value="F:long-chain fatty acid transmembrane transporter activity"/>
    <property type="evidence" value="ECO:0007669"/>
    <property type="project" value="TreeGrafter"/>
</dbReference>
<dbReference type="RefSeq" id="XP_003885345.1">
    <property type="nucleotide sequence ID" value="XM_003885296.1"/>
</dbReference>
<dbReference type="InParanoid" id="F0VNM1"/>
<proteinExistence type="inferred from homology"/>
<feature type="compositionally biased region" description="Basic and acidic residues" evidence="8">
    <location>
        <begin position="193"/>
        <end position="214"/>
    </location>
</feature>
<feature type="region of interest" description="Disordered" evidence="8">
    <location>
        <begin position="560"/>
        <end position="597"/>
    </location>
</feature>
<feature type="region of interest" description="Disordered" evidence="8">
    <location>
        <begin position="1345"/>
        <end position="1421"/>
    </location>
</feature>
<keyword evidence="5 13" id="KW-0067">ATP-binding</keyword>
<feature type="region of interest" description="Disordered" evidence="8">
    <location>
        <begin position="1708"/>
        <end position="1734"/>
    </location>
</feature>
<dbReference type="PANTHER" id="PTHR11384">
    <property type="entry name" value="ATP-BINDING CASSETTE, SUB-FAMILY D MEMBER"/>
    <property type="match status" value="1"/>
</dbReference>
<feature type="transmembrane region" description="Helical" evidence="9">
    <location>
        <begin position="784"/>
        <end position="802"/>
    </location>
</feature>
<protein>
    <submittedName>
        <fullName evidence="13">ABC transporter, ATP-binding domain-containing protein</fullName>
    </submittedName>
</protein>
<dbReference type="EMBL" id="LN714486">
    <property type="protein sequence ID" value="CEL70049.1"/>
    <property type="molecule type" value="Genomic_DNA"/>
</dbReference>
<feature type="region of interest" description="Disordered" evidence="8">
    <location>
        <begin position="1456"/>
        <end position="1476"/>
    </location>
</feature>
<feature type="compositionally biased region" description="Basic and acidic residues" evidence="8">
    <location>
        <begin position="1708"/>
        <end position="1717"/>
    </location>
</feature>
<dbReference type="InterPro" id="IPR027417">
    <property type="entry name" value="P-loop_NTPase"/>
</dbReference>
<dbReference type="Pfam" id="PF00005">
    <property type="entry name" value="ABC_tran"/>
    <property type="match status" value="1"/>
</dbReference>
<dbReference type="PROSITE" id="PS50929">
    <property type="entry name" value="ABC_TM1F"/>
    <property type="match status" value="1"/>
</dbReference>
<feature type="region of interest" description="Disordered" evidence="8">
    <location>
        <begin position="318"/>
        <end position="378"/>
    </location>
</feature>
<feature type="compositionally biased region" description="Low complexity" evidence="8">
    <location>
        <begin position="465"/>
        <end position="498"/>
    </location>
</feature>
<gene>
    <name evidence="13" type="ORF">BN1204_057400</name>
    <name evidence="12" type="ORF">NCLIV_057400</name>
</gene>
<dbReference type="InterPro" id="IPR036640">
    <property type="entry name" value="ABC1_TM_sf"/>
</dbReference>
<evidence type="ECO:0000256" key="5">
    <source>
        <dbReference type="ARBA" id="ARBA00022840"/>
    </source>
</evidence>
<feature type="region of interest" description="Disordered" evidence="8">
    <location>
        <begin position="1544"/>
        <end position="1564"/>
    </location>
</feature>
<feature type="compositionally biased region" description="Basic and acidic residues" evidence="8">
    <location>
        <begin position="1349"/>
        <end position="1373"/>
    </location>
</feature>
<feature type="compositionally biased region" description="Polar residues" evidence="8">
    <location>
        <begin position="90"/>
        <end position="99"/>
    </location>
</feature>
<feature type="compositionally biased region" description="Basic residues" evidence="8">
    <location>
        <begin position="1382"/>
        <end position="1392"/>
    </location>
</feature>
<dbReference type="SUPFAM" id="SSF52540">
    <property type="entry name" value="P-loop containing nucleoside triphosphate hydrolases"/>
    <property type="match status" value="1"/>
</dbReference>
<feature type="transmembrane region" description="Helical" evidence="9">
    <location>
        <begin position="638"/>
        <end position="659"/>
    </location>
</feature>
<feature type="domain" description="ABC transporter" evidence="10">
    <location>
        <begin position="1044"/>
        <end position="1272"/>
    </location>
</feature>
<dbReference type="SMART" id="SM00382">
    <property type="entry name" value="AAA"/>
    <property type="match status" value="1"/>
</dbReference>
<feature type="compositionally biased region" description="Low complexity" evidence="8">
    <location>
        <begin position="1405"/>
        <end position="1421"/>
    </location>
</feature>
<dbReference type="GO" id="GO:0007031">
    <property type="term" value="P:peroxisome organization"/>
    <property type="evidence" value="ECO:0007669"/>
    <property type="project" value="TreeGrafter"/>
</dbReference>
<feature type="compositionally biased region" description="Basic and acidic residues" evidence="8">
    <location>
        <begin position="1725"/>
        <end position="1734"/>
    </location>
</feature>
<evidence type="ECO:0000256" key="1">
    <source>
        <dbReference type="ARBA" id="ARBA00008575"/>
    </source>
</evidence>
<keyword evidence="4" id="KW-0547">Nucleotide-binding</keyword>
<feature type="compositionally biased region" description="Basic and acidic residues" evidence="8">
    <location>
        <begin position="334"/>
        <end position="350"/>
    </location>
</feature>
<evidence type="ECO:0000313" key="13">
    <source>
        <dbReference type="EMBL" id="CEL70049.1"/>
    </source>
</evidence>
<feature type="domain" description="ABC transmembrane type-1" evidence="11">
    <location>
        <begin position="642"/>
        <end position="877"/>
    </location>
</feature>
<feature type="region of interest" description="Disordered" evidence="8">
    <location>
        <begin position="71"/>
        <end position="257"/>
    </location>
</feature>
<name>F0VNM1_NEOCL</name>
<dbReference type="SUPFAM" id="SSF90123">
    <property type="entry name" value="ABC transporter transmembrane region"/>
    <property type="match status" value="1"/>
</dbReference>
<feature type="compositionally biased region" description="Polar residues" evidence="8">
    <location>
        <begin position="170"/>
        <end position="179"/>
    </location>
</feature>
<dbReference type="GO" id="GO:0042760">
    <property type="term" value="P:very long-chain fatty acid catabolic process"/>
    <property type="evidence" value="ECO:0007669"/>
    <property type="project" value="TreeGrafter"/>
</dbReference>
<dbReference type="PROSITE" id="PS00211">
    <property type="entry name" value="ABC_TRANSPORTER_1"/>
    <property type="match status" value="1"/>
</dbReference>
<evidence type="ECO:0000256" key="3">
    <source>
        <dbReference type="ARBA" id="ARBA00022692"/>
    </source>
</evidence>
<sequence length="1734" mass="190327">MVHASWKRTLGALSIIIALVLLGVKSRPLRRRIAHFLQKFRRCVCRIIAGRGRLPRTGLLALPVATENDAADGQATDGERPGLLHDVEGVSSSFEGTTDPSEHRSTPPKRQVTANERGARTPEALANAGEEQDRQSRADAPAIAIGSPVPRPQASSVSSSKMTKFPPNQPGSKSHSSTCKPPPGKRPVLAEAGRGEVEEPEKPRTAEGTGEHGDHVKHRPRSFFERFPYFIPSSSENSDGNRSDSRPLGTRPETGGSCGALAILRKGNKAISASASLHEALCDLSILIQGTEPSTSTEPVNTSIPFCFSFPSLTSAMHSSTDLDTPRFSGDGPLGRDEEDREQRGGREGTVRASDSLPSFSSSSRDGGHLLNSGKRRRSLAERFPRAFAARAGSFHGDGRQGSALRWVIASRGEAQEDLRRRRLGASSLNTPETNSATDKSTVPSSVGGERWAQGKETQNDRRSSSTASSSSESASSSSSACTPSSSRPLSQPRASAFAPPPASRPAIVFTFLPARVRSHPERVFSSLLSSSALLVRKWVRALFRGRWPLNRLFPEAGGSAFGEESPERCGDETGKKQTIRHREQREERGRGEDSQASLTALSGREMAAKMREASLCQQFLRLLRLALPKEKLCSSEGFYLVVLLSTLISRTFLSIWIASVNGRVVEGIIRQDGKKFLRGLGLLVAYAVPAALVNAAIQFSEKSLGVLLRKNLTDTLVKKYLTGLTFYQMVALDARVNHPDELLANTTASFCMLVASLFSSFLKPTVDIVFLTRSILRHLGVKAPLFLGLWYLLTAGVLHWASPPIGKKTARMHELDAKYRALHSDLLQHSEEIAFYGGGKPAALRLQRAFDAACVYRQHIFFIYHLLMGTLDMLFAKHMSVVMGYAVVALPAFREKLEALLSRRSEPPALLDMTDYVEVFTAAEHAKKIRQKRFSDEMQSRGLLARIPSRGDKKEDIAHAYVRNSTLLINLAKAVGRIVLAYKEVQQLGGYTERLYEFLQVVEDLQRGVYCPTVALNQESKGREAHILASTGRLVTESNSKTVEFRNVAVVTPGGHVLLQNLSFAIQTGKNVFLLGPNGCGKTSLFRILGGLWPLVEGEVRKPKASKLFYIPQRPYMPEGTLRDQVIYPMAYEDYMQREAENDEQLEVLLRLVGLGHLLERFPEKWETWRDWHDVLSGGEKQRMAFARLFFHQPVFAILDEATSAVSVDMESTLYRLCRERHITLITISHNLSLLKYHESLLRISPATAEDGHGPAGQQWSFEPTEGLRRLDSYSFLLNVADDTDAPSRNARLREKKREGRYSPAEARARVRGRALRERRCEVGSIEHGDTAEGGGWIERLSELASESEGRRGSEREVEARGQPPEERRSDREEDDTPATRPRKQRLRRGNTRSTRQVLAPVHAGASYEASPSASSSSGRYPEAIEIQAGGSVSPVETDGPSHTPEVGVCGTEGECEGWSPCGESAREERRKETRSREALLIEADADGDAVVVIQESVSDLEEEELVRACFFRLPRSAAGSDLSHSPEVLSRRTTRYLAGTEGADLPQANANGSTQPETWPTVEGNRDAQRLSETAHPSFKSIEAEPTSDRGFWGVPNAPEVSPLLLAAAQIVAETDFSVVKSGETGGADEVGTARKSSEERQARLFPPFFTTAPSCSSSTPPCRGDSVCTRRRHSGPAEGRLPLSAARIGAAAAEATVMCLKQAREKQKKLEEGGHNVSWKGDQCHPDRRNA</sequence>
<dbReference type="Proteomes" id="UP000007494">
    <property type="component" value="Chromosome XI"/>
</dbReference>
<feature type="compositionally biased region" description="Basic and acidic residues" evidence="8">
    <location>
        <begin position="566"/>
        <end position="594"/>
    </location>
</feature>
<keyword evidence="6 9" id="KW-1133">Transmembrane helix</keyword>
<feature type="transmembrane region" description="Helical" evidence="9">
    <location>
        <begin position="680"/>
        <end position="700"/>
    </location>
</feature>
<dbReference type="CDD" id="cd03223">
    <property type="entry name" value="ABCD_peroxisomal_ALDP"/>
    <property type="match status" value="1"/>
</dbReference>
<comment type="similarity">
    <text evidence="1">Belongs to the ABC transporter superfamily. ABCD family. Peroxisomal fatty acyl CoA transporter (TC 3.A.1.203) subfamily.</text>
</comment>
<reference evidence="13" key="4">
    <citation type="journal article" date="2015" name="PLoS ONE">
        <title>Comprehensive Evaluation of Toxoplasma gondii VEG and Neospora caninum LIV Genomes with Tachyzoite Stage Transcriptome and Proteome Defines Novel Transcript Features.</title>
        <authorList>
            <person name="Ramaprasad A."/>
            <person name="Mourier T."/>
            <person name="Naeem R."/>
            <person name="Malas T.B."/>
            <person name="Moussa E."/>
            <person name="Panigrahi A."/>
            <person name="Vermont S.J."/>
            <person name="Otto T.D."/>
            <person name="Wastling J."/>
            <person name="Pain A."/>
        </authorList>
    </citation>
    <scope>NUCLEOTIDE SEQUENCE</scope>
    <source>
        <strain evidence="13">Liverpool</strain>
    </source>
</reference>
<dbReference type="EMBL" id="FR823392">
    <property type="protein sequence ID" value="CBZ55317.1"/>
    <property type="molecule type" value="Genomic_DNA"/>
</dbReference>
<reference evidence="14" key="3">
    <citation type="journal article" date="2012" name="PLoS Pathog.">
        <title>Comparative genomics of the apicomplexan parasites Toxoplasma gondii and Neospora caninum: Coccidia differing in host range and transmission strategy.</title>
        <authorList>
            <person name="Reid A.J."/>
            <person name="Vermont S.J."/>
            <person name="Cotton J.A."/>
            <person name="Harris D."/>
            <person name="Hill-Cawthorne G.A."/>
            <person name="Konen-Waisman S."/>
            <person name="Latham S.M."/>
            <person name="Mourier T."/>
            <person name="Norton R."/>
            <person name="Quail M.A."/>
            <person name="Sanders M."/>
            <person name="Shanmugam D."/>
            <person name="Sohal A."/>
            <person name="Wasmuth J.D."/>
            <person name="Brunk B."/>
            <person name="Grigg M.E."/>
            <person name="Howard J.C."/>
            <person name="Parkinson J."/>
            <person name="Roos D.S."/>
            <person name="Trees A.J."/>
            <person name="Berriman M."/>
            <person name="Pain A."/>
            <person name="Wastling J.M."/>
        </authorList>
    </citation>
    <scope>NUCLEOTIDE SEQUENCE [LARGE SCALE GENOMIC DNA]</scope>
    <source>
        <strain evidence="14">Liverpool</strain>
    </source>
</reference>
<reference evidence="12" key="1">
    <citation type="submission" date="2011-02" db="EMBL/GenBank/DDBJ databases">
        <authorList>
            <person name="Aslett M."/>
        </authorList>
    </citation>
    <scope>NUCLEOTIDE SEQUENCE</scope>
    <source>
        <strain evidence="12">Liverpool</strain>
    </source>
</reference>
<keyword evidence="7 9" id="KW-0472">Membrane</keyword>
<dbReference type="GO" id="GO:0005778">
    <property type="term" value="C:peroxisomal membrane"/>
    <property type="evidence" value="ECO:0007669"/>
    <property type="project" value="TreeGrafter"/>
</dbReference>
<dbReference type="OrthoDB" id="331691at2759"/>
<accession>F0VNM1</accession>
<dbReference type="GeneID" id="13440730"/>
<feature type="compositionally biased region" description="Basic and acidic residues" evidence="8">
    <location>
        <begin position="1293"/>
        <end position="1302"/>
    </location>
</feature>
<dbReference type="InterPro" id="IPR050835">
    <property type="entry name" value="ABC_transporter_sub-D"/>
</dbReference>
<dbReference type="InterPro" id="IPR011527">
    <property type="entry name" value="ABC1_TM_dom"/>
</dbReference>
<feature type="compositionally biased region" description="Polar residues" evidence="8">
    <location>
        <begin position="153"/>
        <end position="162"/>
    </location>
</feature>
<evidence type="ECO:0000256" key="8">
    <source>
        <dbReference type="SAM" id="MobiDB-lite"/>
    </source>
</evidence>
<evidence type="ECO:0000256" key="7">
    <source>
        <dbReference type="ARBA" id="ARBA00023136"/>
    </source>
</evidence>
<evidence type="ECO:0000256" key="6">
    <source>
        <dbReference type="ARBA" id="ARBA00022989"/>
    </source>
</evidence>
<organism evidence="12 14">
    <name type="scientific">Neospora caninum (strain Liverpool)</name>
    <dbReference type="NCBI Taxonomy" id="572307"/>
    <lineage>
        <taxon>Eukaryota</taxon>
        <taxon>Sar</taxon>
        <taxon>Alveolata</taxon>
        <taxon>Apicomplexa</taxon>
        <taxon>Conoidasida</taxon>
        <taxon>Coccidia</taxon>
        <taxon>Eucoccidiorida</taxon>
        <taxon>Eimeriorina</taxon>
        <taxon>Sarcocystidae</taxon>
        <taxon>Neospora</taxon>
    </lineage>
</organism>